<evidence type="ECO:0000313" key="3">
    <source>
        <dbReference type="EMBL" id="QTR45419.1"/>
    </source>
</evidence>
<dbReference type="Pfam" id="PF13501">
    <property type="entry name" value="SoxY"/>
    <property type="match status" value="1"/>
</dbReference>
<feature type="chain" id="PRO_5045934141" evidence="1">
    <location>
        <begin position="33"/>
        <end position="151"/>
    </location>
</feature>
<feature type="domain" description="Ig-like SoxY" evidence="2">
    <location>
        <begin position="53"/>
        <end position="149"/>
    </location>
</feature>
<dbReference type="EMBL" id="CP072801">
    <property type="protein sequence ID" value="QTR45419.1"/>
    <property type="molecule type" value="Genomic_DNA"/>
</dbReference>
<dbReference type="Proteomes" id="UP000672039">
    <property type="component" value="Chromosome"/>
</dbReference>
<accession>A0ABX7WUT6</accession>
<feature type="signal peptide" evidence="1">
    <location>
        <begin position="1"/>
        <end position="32"/>
    </location>
</feature>
<dbReference type="PIRSF" id="PIRSF010312">
    <property type="entry name" value="Sulphur_oxidation_SoxY"/>
    <property type="match status" value="1"/>
</dbReference>
<keyword evidence="1" id="KW-0732">Signal</keyword>
<evidence type="ECO:0000313" key="4">
    <source>
        <dbReference type="Proteomes" id="UP000672039"/>
    </source>
</evidence>
<dbReference type="NCBIfam" id="TIGR04488">
    <property type="entry name" value="SoxY_true_GGCGG"/>
    <property type="match status" value="1"/>
</dbReference>
<sequence length="151" mass="15103">MKRRTFLQGTLAASAAGLAVSAGLLTPGMVMAEGGGAFDAKSMEEALKVMALTPEDSGDIKIKAPEIAENGAVVPVTVTSGVAGTTEISILVDGNPTPLAATFILPEGTSPEVSTRIKMGKTANVVAIAKAGDKAYTAKQEVKVTIGGCGG</sequence>
<protein>
    <submittedName>
        <fullName evidence="3">Thiosulfate oxidation carrier protein SoxY</fullName>
    </submittedName>
</protein>
<keyword evidence="4" id="KW-1185">Reference proteome</keyword>
<organism evidence="3 4">
    <name type="scientific">Thiothrix litoralis</name>
    <dbReference type="NCBI Taxonomy" id="2891210"/>
    <lineage>
        <taxon>Bacteria</taxon>
        <taxon>Pseudomonadati</taxon>
        <taxon>Pseudomonadota</taxon>
        <taxon>Gammaproteobacteria</taxon>
        <taxon>Thiotrichales</taxon>
        <taxon>Thiotrichaceae</taxon>
        <taxon>Thiothrix</taxon>
    </lineage>
</organism>
<gene>
    <name evidence="3" type="primary">soxY</name>
    <name evidence="3" type="ORF">J9253_15620</name>
</gene>
<dbReference type="RefSeq" id="WP_210221831.1">
    <property type="nucleotide sequence ID" value="NZ_CP072801.1"/>
</dbReference>
<evidence type="ECO:0000259" key="2">
    <source>
        <dbReference type="Pfam" id="PF13501"/>
    </source>
</evidence>
<dbReference type="PROSITE" id="PS51318">
    <property type="entry name" value="TAT"/>
    <property type="match status" value="1"/>
</dbReference>
<dbReference type="Gene3D" id="2.60.40.2470">
    <property type="entry name" value="SoxY domain"/>
    <property type="match status" value="1"/>
</dbReference>
<evidence type="ECO:0000256" key="1">
    <source>
        <dbReference type="SAM" id="SignalP"/>
    </source>
</evidence>
<proteinExistence type="predicted"/>
<dbReference type="InterPro" id="IPR006311">
    <property type="entry name" value="TAT_signal"/>
</dbReference>
<dbReference type="InterPro" id="IPR032711">
    <property type="entry name" value="SoxY"/>
</dbReference>
<reference evidence="3 4" key="1">
    <citation type="submission" date="2021-04" db="EMBL/GenBank/DDBJ databases">
        <title>Genomics, taxonomy and metabolism of representatives of sulfur bacteria of the genus Thiothrix: Thiothrix fructosivorans QT, Thiothrix unzii A1T and three new species, Thiothrix subterranea sp. nov., Thiothrix litoralis sp. nov. and 'Candidatus Thiothrix anitrata' sp. nov.</title>
        <authorList>
            <person name="Ravin N.V."/>
            <person name="Smolyakov D."/>
            <person name="Rudenko T.S."/>
            <person name="Mardanov A.V."/>
            <person name="Beletsky A.V."/>
            <person name="Markov N.D."/>
            <person name="Fomenkov A.I."/>
            <person name="Roberts R.J."/>
            <person name="Karnachuk O.V."/>
            <person name="Novikov A."/>
            <person name="Grabovich M.Y."/>
        </authorList>
    </citation>
    <scope>NUCLEOTIDE SEQUENCE [LARGE SCALE GENOMIC DNA]</scope>
    <source>
        <strain evidence="3 4">AS</strain>
    </source>
</reference>
<dbReference type="InterPro" id="IPR016568">
    <property type="entry name" value="Sulphur_oxidation_SoxY"/>
</dbReference>
<dbReference type="InterPro" id="IPR038162">
    <property type="entry name" value="SoxY_sf"/>
</dbReference>
<name>A0ABX7WUT6_9GAMM</name>